<evidence type="ECO:0000313" key="5">
    <source>
        <dbReference type="Proteomes" id="UP000652761"/>
    </source>
</evidence>
<comment type="caution">
    <text evidence="4">The sequence shown here is derived from an EMBL/GenBank/DDBJ whole genome shotgun (WGS) entry which is preliminary data.</text>
</comment>
<sequence>MEGNMMPRAQYGVLDIQGSMHMQQEQHPYAPFPQHRHPHQQQQQLLPEQENQHQRRQHQQQLQQQQQTHPSHHGGLMVHPPMHEVSPLCGGRVHDANQLGAPQRMEYNKCEPAKNSTSGEDEASENCMISQHGLNEGKRTTPWQRMKWTDATVRLLITVVSYLGEDAASECNSGMKRKISISQKKGKWKCVSKVMAERGCYISPQQCEDKFNDLNKRYKRLVDILGRGTSCNVVENPALLDLMDHLSEKEKDDVRKILSSKHLFYEEMCSYHNGNRLHLPADPSIQQSLQLALASSDEHDAWRRSQDDLDEDDQGAEIDDGDDEEEDGDTLHVDAHTAGTSFPKRTKFSFDMEGTGYANPLGLQEGDRRHHPQGISLDMNQVLPEGSQAAQIQRQLIQSRVLQLQEEQLHIQLKMLELEMQRVKWQRFNRKKDRELEKLRLENEKMKLENEHLALELKHKELGKNMRS</sequence>
<organism evidence="4 5">
    <name type="scientific">Colocasia esculenta</name>
    <name type="common">Wild taro</name>
    <name type="synonym">Arum esculentum</name>
    <dbReference type="NCBI Taxonomy" id="4460"/>
    <lineage>
        <taxon>Eukaryota</taxon>
        <taxon>Viridiplantae</taxon>
        <taxon>Streptophyta</taxon>
        <taxon>Embryophyta</taxon>
        <taxon>Tracheophyta</taxon>
        <taxon>Spermatophyta</taxon>
        <taxon>Magnoliopsida</taxon>
        <taxon>Liliopsida</taxon>
        <taxon>Araceae</taxon>
        <taxon>Aroideae</taxon>
        <taxon>Colocasieae</taxon>
        <taxon>Colocasia</taxon>
    </lineage>
</organism>
<dbReference type="SMR" id="A0A843V1P1"/>
<feature type="compositionally biased region" description="Low complexity" evidence="2">
    <location>
        <begin position="40"/>
        <end position="49"/>
    </location>
</feature>
<dbReference type="OrthoDB" id="641566at2759"/>
<feature type="region of interest" description="Disordered" evidence="2">
    <location>
        <begin position="29"/>
        <end position="82"/>
    </location>
</feature>
<dbReference type="EMBL" id="NMUH01001180">
    <property type="protein sequence ID" value="MQL89805.1"/>
    <property type="molecule type" value="Genomic_DNA"/>
</dbReference>
<dbReference type="PANTHER" id="PTHR46327:SF3">
    <property type="entry name" value="TRANSCRIPTION FACTOR"/>
    <property type="match status" value="1"/>
</dbReference>
<dbReference type="AlphaFoldDB" id="A0A843V1P1"/>
<accession>A0A843V1P1</accession>
<protein>
    <recommendedName>
        <fullName evidence="3">Myb/SANT-like DNA-binding domain-containing protein</fullName>
    </recommendedName>
</protein>
<dbReference type="PANTHER" id="PTHR46327">
    <property type="entry name" value="F16F4.11 PROTEIN-RELATED"/>
    <property type="match status" value="1"/>
</dbReference>
<evidence type="ECO:0000256" key="2">
    <source>
        <dbReference type="SAM" id="MobiDB-lite"/>
    </source>
</evidence>
<evidence type="ECO:0000313" key="4">
    <source>
        <dbReference type="EMBL" id="MQL89805.1"/>
    </source>
</evidence>
<name>A0A843V1P1_COLES</name>
<dbReference type="Gene3D" id="1.10.10.60">
    <property type="entry name" value="Homeodomain-like"/>
    <property type="match status" value="1"/>
</dbReference>
<feature type="compositionally biased region" description="Basic and acidic residues" evidence="2">
    <location>
        <begin position="296"/>
        <end position="307"/>
    </location>
</feature>
<keyword evidence="1" id="KW-0175">Coiled coil</keyword>
<evidence type="ECO:0000256" key="1">
    <source>
        <dbReference type="SAM" id="Coils"/>
    </source>
</evidence>
<feature type="compositionally biased region" description="Acidic residues" evidence="2">
    <location>
        <begin position="308"/>
        <end position="328"/>
    </location>
</feature>
<proteinExistence type="predicted"/>
<feature type="region of interest" description="Disordered" evidence="2">
    <location>
        <begin position="290"/>
        <end position="347"/>
    </location>
</feature>
<dbReference type="Pfam" id="PF13837">
    <property type="entry name" value="Myb_DNA-bind_4"/>
    <property type="match status" value="1"/>
</dbReference>
<reference evidence="4" key="1">
    <citation type="submission" date="2017-07" db="EMBL/GenBank/DDBJ databases">
        <title>Taro Niue Genome Assembly and Annotation.</title>
        <authorList>
            <person name="Atibalentja N."/>
            <person name="Keating K."/>
            <person name="Fields C.J."/>
        </authorList>
    </citation>
    <scope>NUCLEOTIDE SEQUENCE</scope>
    <source>
        <strain evidence="4">Niue_2</strain>
        <tissue evidence="4">Leaf</tissue>
    </source>
</reference>
<dbReference type="Proteomes" id="UP000652761">
    <property type="component" value="Unassembled WGS sequence"/>
</dbReference>
<gene>
    <name evidence="4" type="ORF">Taro_022385</name>
</gene>
<evidence type="ECO:0000259" key="3">
    <source>
        <dbReference type="Pfam" id="PF13837"/>
    </source>
</evidence>
<keyword evidence="5" id="KW-1185">Reference proteome</keyword>
<feature type="coiled-coil region" evidence="1">
    <location>
        <begin position="429"/>
        <end position="465"/>
    </location>
</feature>
<feature type="domain" description="Myb/SANT-like DNA-binding" evidence="3">
    <location>
        <begin position="145"/>
        <end position="235"/>
    </location>
</feature>
<dbReference type="InterPro" id="IPR044822">
    <property type="entry name" value="Myb_DNA-bind_4"/>
</dbReference>